<keyword evidence="7 8" id="KW-0407">Ion channel</keyword>
<comment type="similarity">
    <text evidence="8">Belongs to the two pore domain potassium channel (TC 1.A.1.8) family.</text>
</comment>
<evidence type="ECO:0000256" key="6">
    <source>
        <dbReference type="ARBA" id="ARBA00023136"/>
    </source>
</evidence>
<evidence type="ECO:0000256" key="3">
    <source>
        <dbReference type="ARBA" id="ARBA00022692"/>
    </source>
</evidence>
<feature type="transmembrane region" description="Helical" evidence="10">
    <location>
        <begin position="168"/>
        <end position="186"/>
    </location>
</feature>
<dbReference type="EMBL" id="JARBDR010000917">
    <property type="protein sequence ID" value="KAJ8302746.1"/>
    <property type="molecule type" value="Genomic_DNA"/>
</dbReference>
<evidence type="ECO:0000313" key="13">
    <source>
        <dbReference type="Proteomes" id="UP001217089"/>
    </source>
</evidence>
<feature type="transmembrane region" description="Helical" evidence="10">
    <location>
        <begin position="55"/>
        <end position="71"/>
    </location>
</feature>
<sequence length="243" mass="27198">MGNVQEIKEKVKIFFASPVYSTLVLVPLLVVVILVSSAVFLAVEGTEYKWTYYDAAYYVITSITTIGYGNYTPSTTGGKILTIFYIVLFVPLTMLTLAKTCQFITLGAKYLWMKLFGCLGKRNANCKVENVSLPLIIPVLVLLVYILIGSAIFLVLEKEQVWLSYFDMLYFVFVSLSTIGFGDIFPLNKDGFPFFVIYIFGGLILVAVCINVGFFDSVNTESERKDEDDKTTQNEEAQAIDTT</sequence>
<evidence type="ECO:0000256" key="9">
    <source>
        <dbReference type="SAM" id="MobiDB-lite"/>
    </source>
</evidence>
<name>A0ABQ9EE95_TEGGR</name>
<dbReference type="Pfam" id="PF07885">
    <property type="entry name" value="Ion_trans_2"/>
    <property type="match status" value="2"/>
</dbReference>
<keyword evidence="6 10" id="KW-0472">Membrane</keyword>
<evidence type="ECO:0000256" key="2">
    <source>
        <dbReference type="ARBA" id="ARBA00022448"/>
    </source>
</evidence>
<gene>
    <name evidence="12" type="ORF">KUTeg_019142</name>
</gene>
<keyword evidence="13" id="KW-1185">Reference proteome</keyword>
<organism evidence="12 13">
    <name type="scientific">Tegillarca granosa</name>
    <name type="common">Malaysian cockle</name>
    <name type="synonym">Anadara granosa</name>
    <dbReference type="NCBI Taxonomy" id="220873"/>
    <lineage>
        <taxon>Eukaryota</taxon>
        <taxon>Metazoa</taxon>
        <taxon>Spiralia</taxon>
        <taxon>Lophotrochozoa</taxon>
        <taxon>Mollusca</taxon>
        <taxon>Bivalvia</taxon>
        <taxon>Autobranchia</taxon>
        <taxon>Pteriomorphia</taxon>
        <taxon>Arcoida</taxon>
        <taxon>Arcoidea</taxon>
        <taxon>Arcidae</taxon>
        <taxon>Tegillarca</taxon>
    </lineage>
</organism>
<feature type="transmembrane region" description="Helical" evidence="10">
    <location>
        <begin position="132"/>
        <end position="156"/>
    </location>
</feature>
<reference evidence="12 13" key="1">
    <citation type="submission" date="2022-12" db="EMBL/GenBank/DDBJ databases">
        <title>Chromosome-level genome of Tegillarca granosa.</title>
        <authorList>
            <person name="Kim J."/>
        </authorList>
    </citation>
    <scope>NUCLEOTIDE SEQUENCE [LARGE SCALE GENOMIC DNA]</scope>
    <source>
        <strain evidence="12">Teg-2019</strain>
        <tissue evidence="12">Adductor muscle</tissue>
    </source>
</reference>
<feature type="domain" description="Potassium channel" evidence="11">
    <location>
        <begin position="29"/>
        <end position="105"/>
    </location>
</feature>
<accession>A0ABQ9EE95</accession>
<dbReference type="SUPFAM" id="SSF81324">
    <property type="entry name" value="Voltage-gated potassium channels"/>
    <property type="match status" value="2"/>
</dbReference>
<dbReference type="InterPro" id="IPR013099">
    <property type="entry name" value="K_chnl_dom"/>
</dbReference>
<keyword evidence="3 8" id="KW-0812">Transmembrane</keyword>
<feature type="domain" description="Potassium channel" evidence="11">
    <location>
        <begin position="141"/>
        <end position="212"/>
    </location>
</feature>
<evidence type="ECO:0000256" key="7">
    <source>
        <dbReference type="ARBA" id="ARBA00023303"/>
    </source>
</evidence>
<dbReference type="PRINTS" id="PR01333">
    <property type="entry name" value="2POREKCHANEL"/>
</dbReference>
<evidence type="ECO:0000256" key="1">
    <source>
        <dbReference type="ARBA" id="ARBA00004141"/>
    </source>
</evidence>
<feature type="compositionally biased region" description="Polar residues" evidence="9">
    <location>
        <begin position="234"/>
        <end position="243"/>
    </location>
</feature>
<protein>
    <recommendedName>
        <fullName evidence="11">Potassium channel domain-containing protein</fullName>
    </recommendedName>
</protein>
<feature type="compositionally biased region" description="Basic and acidic residues" evidence="9">
    <location>
        <begin position="223"/>
        <end position="233"/>
    </location>
</feature>
<evidence type="ECO:0000256" key="5">
    <source>
        <dbReference type="ARBA" id="ARBA00023065"/>
    </source>
</evidence>
<evidence type="ECO:0000256" key="10">
    <source>
        <dbReference type="SAM" id="Phobius"/>
    </source>
</evidence>
<dbReference type="Gene3D" id="1.10.287.70">
    <property type="match status" value="1"/>
</dbReference>
<feature type="transmembrane region" description="Helical" evidence="10">
    <location>
        <begin position="83"/>
        <end position="112"/>
    </location>
</feature>
<dbReference type="Proteomes" id="UP001217089">
    <property type="component" value="Unassembled WGS sequence"/>
</dbReference>
<dbReference type="PANTHER" id="PTHR11003">
    <property type="entry name" value="POTASSIUM CHANNEL, SUBFAMILY K"/>
    <property type="match status" value="1"/>
</dbReference>
<comment type="caution">
    <text evidence="12">The sequence shown here is derived from an EMBL/GenBank/DDBJ whole genome shotgun (WGS) entry which is preliminary data.</text>
</comment>
<proteinExistence type="inferred from homology"/>
<keyword evidence="4 10" id="KW-1133">Transmembrane helix</keyword>
<keyword evidence="2 8" id="KW-0813">Transport</keyword>
<dbReference type="InterPro" id="IPR003280">
    <property type="entry name" value="2pore_dom_K_chnl"/>
</dbReference>
<feature type="transmembrane region" description="Helical" evidence="10">
    <location>
        <begin position="20"/>
        <end position="43"/>
    </location>
</feature>
<evidence type="ECO:0000313" key="12">
    <source>
        <dbReference type="EMBL" id="KAJ8302746.1"/>
    </source>
</evidence>
<feature type="region of interest" description="Disordered" evidence="9">
    <location>
        <begin position="223"/>
        <end position="243"/>
    </location>
</feature>
<evidence type="ECO:0000256" key="4">
    <source>
        <dbReference type="ARBA" id="ARBA00022989"/>
    </source>
</evidence>
<evidence type="ECO:0000256" key="8">
    <source>
        <dbReference type="RuleBase" id="RU003857"/>
    </source>
</evidence>
<dbReference type="PANTHER" id="PTHR11003:SF334">
    <property type="entry name" value="FI03418P"/>
    <property type="match status" value="1"/>
</dbReference>
<feature type="transmembrane region" description="Helical" evidence="10">
    <location>
        <begin position="192"/>
        <end position="215"/>
    </location>
</feature>
<evidence type="ECO:0000259" key="11">
    <source>
        <dbReference type="Pfam" id="PF07885"/>
    </source>
</evidence>
<comment type="subcellular location">
    <subcellularLocation>
        <location evidence="1">Membrane</location>
        <topology evidence="1">Multi-pass membrane protein</topology>
    </subcellularLocation>
</comment>
<keyword evidence="5 8" id="KW-0406">Ion transport</keyword>